<feature type="domain" description="Ribbon-helix-helix protein CopG" evidence="1">
    <location>
        <begin position="6"/>
        <end position="41"/>
    </location>
</feature>
<dbReference type="InterPro" id="IPR002145">
    <property type="entry name" value="CopG"/>
</dbReference>
<sequence>MRNPIRITVALDEESYRILEKLKRESGLSQSEIMRNALKFYDQYKDLQKYKLERIKTYAEMLAEGEHVILDINHWIAFLRFIESHPEKEKFWEIHKKIANMHAEEFSGMRVDDILERLEACNFFRINERRGEYTLVLNNEATGKFVRIFLEEVLPAFGLEVDVKEDFMKIRLRTSNSD</sequence>
<proteinExistence type="predicted"/>
<name>N0BGC6_9EURY</name>
<keyword evidence="3" id="KW-1185">Reference proteome</keyword>
<reference evidence="2 3" key="1">
    <citation type="journal article" date="2013" name="Genome Announc.">
        <title>Complete Genome Sequence of the Thermophilic and Facultatively Chemolithoautotrophic Sulfate Reducer Archaeoglobus sulfaticallidus Strain PM70-1T.</title>
        <authorList>
            <person name="Stokke R."/>
            <person name="Hocking W.P."/>
            <person name="Steinsbu B.O."/>
            <person name="Steen I.H."/>
        </authorList>
    </citation>
    <scope>NUCLEOTIDE SEQUENCE [LARGE SCALE GENOMIC DNA]</scope>
    <source>
        <strain evidence="2">PM70-1</strain>
    </source>
</reference>
<dbReference type="HOGENOM" id="CLU_104048_0_0_2"/>
<protein>
    <recommendedName>
        <fullName evidence="1">Ribbon-helix-helix protein CopG domain-containing protein</fullName>
    </recommendedName>
</protein>
<dbReference type="Pfam" id="PF01402">
    <property type="entry name" value="RHH_1"/>
    <property type="match status" value="1"/>
</dbReference>
<dbReference type="GeneID" id="15393707"/>
<dbReference type="STRING" id="387631.Asulf_02073"/>
<evidence type="ECO:0000313" key="3">
    <source>
        <dbReference type="Proteomes" id="UP000013307"/>
    </source>
</evidence>
<dbReference type="eggNOG" id="arCOG04451">
    <property type="taxonomic scope" value="Archaea"/>
</dbReference>
<dbReference type="GO" id="GO:0006355">
    <property type="term" value="P:regulation of DNA-templated transcription"/>
    <property type="evidence" value="ECO:0007669"/>
    <property type="project" value="InterPro"/>
</dbReference>
<dbReference type="EMBL" id="CP005290">
    <property type="protein sequence ID" value="AGK62033.1"/>
    <property type="molecule type" value="Genomic_DNA"/>
</dbReference>
<dbReference type="Proteomes" id="UP000013307">
    <property type="component" value="Chromosome"/>
</dbReference>
<evidence type="ECO:0000259" key="1">
    <source>
        <dbReference type="Pfam" id="PF01402"/>
    </source>
</evidence>
<gene>
    <name evidence="2" type="ORF">Asulf_02073</name>
</gene>
<accession>N0BGC6</accession>
<dbReference type="AlphaFoldDB" id="N0BGC6"/>
<evidence type="ECO:0000313" key="2">
    <source>
        <dbReference type="EMBL" id="AGK62033.1"/>
    </source>
</evidence>
<dbReference type="KEGG" id="ast:Asulf_02073"/>
<dbReference type="OrthoDB" id="167615at2157"/>
<dbReference type="RefSeq" id="WP_015591629.1">
    <property type="nucleotide sequence ID" value="NC_021169.1"/>
</dbReference>
<organism evidence="2 3">
    <name type="scientific">Archaeoglobus sulfaticallidus PM70-1</name>
    <dbReference type="NCBI Taxonomy" id="387631"/>
    <lineage>
        <taxon>Archaea</taxon>
        <taxon>Methanobacteriati</taxon>
        <taxon>Methanobacteriota</taxon>
        <taxon>Archaeoglobi</taxon>
        <taxon>Archaeoglobales</taxon>
        <taxon>Archaeoglobaceae</taxon>
        <taxon>Archaeoglobus</taxon>
    </lineage>
</organism>
<dbReference type="CDD" id="cd22235">
    <property type="entry name" value="RHH_CopG_archaea"/>
    <property type="match status" value="1"/>
</dbReference>